<dbReference type="Pfam" id="PF17667">
    <property type="entry name" value="Pkinase_fungal"/>
    <property type="match status" value="1"/>
</dbReference>
<dbReference type="EMBL" id="JANBPK010000814">
    <property type="protein sequence ID" value="KAJ2930979.1"/>
    <property type="molecule type" value="Genomic_DNA"/>
</dbReference>
<dbReference type="PANTHER" id="PTHR38248">
    <property type="entry name" value="FUNK1 6"/>
    <property type="match status" value="1"/>
</dbReference>
<dbReference type="AlphaFoldDB" id="A0A9W8JBH0"/>
<feature type="compositionally biased region" description="Low complexity" evidence="1">
    <location>
        <begin position="883"/>
        <end position="896"/>
    </location>
</feature>
<dbReference type="InterPro" id="IPR011009">
    <property type="entry name" value="Kinase-like_dom_sf"/>
</dbReference>
<keyword evidence="4" id="KW-1185">Reference proteome</keyword>
<accession>A0A9W8JBH0</accession>
<feature type="compositionally biased region" description="Low complexity" evidence="1">
    <location>
        <begin position="788"/>
        <end position="799"/>
    </location>
</feature>
<feature type="non-terminal residue" evidence="3">
    <location>
        <position position="1"/>
    </location>
</feature>
<evidence type="ECO:0000256" key="1">
    <source>
        <dbReference type="SAM" id="MobiDB-lite"/>
    </source>
</evidence>
<evidence type="ECO:0000313" key="3">
    <source>
        <dbReference type="EMBL" id="KAJ2930979.1"/>
    </source>
</evidence>
<feature type="region of interest" description="Disordered" evidence="1">
    <location>
        <begin position="780"/>
        <end position="799"/>
    </location>
</feature>
<feature type="compositionally biased region" description="Basic and acidic residues" evidence="1">
    <location>
        <begin position="42"/>
        <end position="54"/>
    </location>
</feature>
<dbReference type="Proteomes" id="UP001140091">
    <property type="component" value="Unassembled WGS sequence"/>
</dbReference>
<dbReference type="Gene3D" id="1.10.510.10">
    <property type="entry name" value="Transferase(Phosphotransferase) domain 1"/>
    <property type="match status" value="1"/>
</dbReference>
<feature type="compositionally biased region" description="Polar residues" evidence="1">
    <location>
        <begin position="23"/>
        <end position="40"/>
    </location>
</feature>
<dbReference type="SUPFAM" id="SSF56112">
    <property type="entry name" value="Protein kinase-like (PK-like)"/>
    <property type="match status" value="1"/>
</dbReference>
<proteinExistence type="predicted"/>
<comment type="caution">
    <text evidence="3">The sequence shown here is derived from an EMBL/GenBank/DDBJ whole genome shotgun (WGS) entry which is preliminary data.</text>
</comment>
<feature type="region of interest" description="Disordered" evidence="1">
    <location>
        <begin position="804"/>
        <end position="910"/>
    </location>
</feature>
<dbReference type="PANTHER" id="PTHR38248:SF2">
    <property type="entry name" value="FUNK1 11"/>
    <property type="match status" value="1"/>
</dbReference>
<protein>
    <recommendedName>
        <fullName evidence="2">Fungal-type protein kinase domain-containing protein</fullName>
    </recommendedName>
</protein>
<feature type="region of interest" description="Disordered" evidence="1">
    <location>
        <begin position="23"/>
        <end position="55"/>
    </location>
</feature>
<name>A0A9W8JBH0_9AGAR</name>
<feature type="domain" description="Fungal-type protein kinase" evidence="2">
    <location>
        <begin position="182"/>
        <end position="673"/>
    </location>
</feature>
<feature type="compositionally biased region" description="Basic residues" evidence="1">
    <location>
        <begin position="897"/>
        <end position="910"/>
    </location>
</feature>
<reference evidence="3" key="1">
    <citation type="submission" date="2022-06" db="EMBL/GenBank/DDBJ databases">
        <title>Genome Sequence of Candolleomyces eurysporus.</title>
        <authorList>
            <person name="Buettner E."/>
        </authorList>
    </citation>
    <scope>NUCLEOTIDE SEQUENCE</scope>
    <source>
        <strain evidence="3">VTCC 930004</strain>
    </source>
</reference>
<gene>
    <name evidence="3" type="ORF">H1R20_g6112</name>
</gene>
<organism evidence="3 4">
    <name type="scientific">Candolleomyces eurysporus</name>
    <dbReference type="NCBI Taxonomy" id="2828524"/>
    <lineage>
        <taxon>Eukaryota</taxon>
        <taxon>Fungi</taxon>
        <taxon>Dikarya</taxon>
        <taxon>Basidiomycota</taxon>
        <taxon>Agaricomycotina</taxon>
        <taxon>Agaricomycetes</taxon>
        <taxon>Agaricomycetidae</taxon>
        <taxon>Agaricales</taxon>
        <taxon>Agaricineae</taxon>
        <taxon>Psathyrellaceae</taxon>
        <taxon>Candolleomyces</taxon>
    </lineage>
</organism>
<sequence length="910" mass="102096">MFAVNILNRDDHHPNIEIMGSGFRSQSAAGPSMQELASSQKKLHETPRRERKVAVPDSKTTYIRTDIGEAMNPEVLICKPAEFQAHYLPPLPEHIRKVHEIKSIKAALKGVMINQPPSAVQPRKPEAEAFKYLQEVCRVIGGRRFTTKKRNRYQFRLVPDTRICSDVNGGNFRIDALIGEPNSNSNAKLHATDIIVPMEFKIERTYLGARKNRLQVGSAVSHIMNDDVRRNFMLAISIEDNRMTLWYFSRSHSVKSESFDYVKDQDLLIEVLISLMFATDEELGLDPRVQIHLPQEPTSAKSKPTKKKGAKIAKKYIYEFPDEVNGSRFFSTTDCISDFRTLAVAGRKTRVFKVIQVEKQGTSWREKEGAEPMVLKDVWLDANARTERQIQDQLFTDIQSFSEKPDWKSDDRLHSFTDPDDADIMQAFEAVLQNGNYKNLFLLIKAESIGHPSKEVTGVARPADPPVFLPKPVTGAGEGIRIPSRHTFQITNPSPNPSNGLAQEDQIAKPEYRKFSPKRRCFLLFADECTPVDSLPTVGDAFTVLGQCVIALRLMFCAGWVHRDISAGNVLALQDANGGWKLKLADLEYAKAFKDGSPPTTDPKTGTPYFMAHELLSRNYIRVGTQSLERGTTKDTRRQKDSQRIVRSAGKHPLRHNFQHDLESVFWIALWIITARIDHTPSMRRAKLIFTSTANLVLSGERQSTFVGDISDTLSECLVKPLLPLAQVLEDVRNDLYIEAFHRGESLAWQDEKSYSLIHAKVAIHFVFLEDTRGWGDVPLAPQDSKTSSPAPESAAEAASVLVASRGSMGSPTRRGIKPPARGTSNKRSRPVEDQDQEDQDQPEGSRSRKRGRSADREGVSGPVTSTSAQVQEAALTCRPSRRSQTQTRTTTTTTRNKGKSRGNPKKSWT</sequence>
<evidence type="ECO:0000259" key="2">
    <source>
        <dbReference type="Pfam" id="PF17667"/>
    </source>
</evidence>
<dbReference type="OrthoDB" id="3271139at2759"/>
<dbReference type="InterPro" id="IPR040976">
    <property type="entry name" value="Pkinase_fungal"/>
</dbReference>
<evidence type="ECO:0000313" key="4">
    <source>
        <dbReference type="Proteomes" id="UP001140091"/>
    </source>
</evidence>